<protein>
    <submittedName>
        <fullName evidence="1">Uncharacterized protein</fullName>
    </submittedName>
</protein>
<organism evidence="1">
    <name type="scientific">Anguilla anguilla</name>
    <name type="common">European freshwater eel</name>
    <name type="synonym">Muraena anguilla</name>
    <dbReference type="NCBI Taxonomy" id="7936"/>
    <lineage>
        <taxon>Eukaryota</taxon>
        <taxon>Metazoa</taxon>
        <taxon>Chordata</taxon>
        <taxon>Craniata</taxon>
        <taxon>Vertebrata</taxon>
        <taxon>Euteleostomi</taxon>
        <taxon>Actinopterygii</taxon>
        <taxon>Neopterygii</taxon>
        <taxon>Teleostei</taxon>
        <taxon>Anguilliformes</taxon>
        <taxon>Anguillidae</taxon>
        <taxon>Anguilla</taxon>
    </lineage>
</organism>
<name>A0A0E9RN91_ANGAN</name>
<dbReference type="AlphaFoldDB" id="A0A0E9RN91"/>
<reference evidence="1" key="2">
    <citation type="journal article" date="2015" name="Fish Shellfish Immunol.">
        <title>Early steps in the European eel (Anguilla anguilla)-Vibrio vulnificus interaction in the gills: Role of the RtxA13 toxin.</title>
        <authorList>
            <person name="Callol A."/>
            <person name="Pajuelo D."/>
            <person name="Ebbesson L."/>
            <person name="Teles M."/>
            <person name="MacKenzie S."/>
            <person name="Amaro C."/>
        </authorList>
    </citation>
    <scope>NUCLEOTIDE SEQUENCE</scope>
</reference>
<reference evidence="1" key="1">
    <citation type="submission" date="2014-11" db="EMBL/GenBank/DDBJ databases">
        <authorList>
            <person name="Amaro Gonzalez C."/>
        </authorList>
    </citation>
    <scope>NUCLEOTIDE SEQUENCE</scope>
</reference>
<dbReference type="EMBL" id="GBXM01078764">
    <property type="protein sequence ID" value="JAH29813.1"/>
    <property type="molecule type" value="Transcribed_RNA"/>
</dbReference>
<sequence length="48" mass="5514">MYFPRFVIIIIISYENLSSRECDPAGQEGAFLSQKVLFRRPAAFCELS</sequence>
<evidence type="ECO:0000313" key="1">
    <source>
        <dbReference type="EMBL" id="JAH29813.1"/>
    </source>
</evidence>
<accession>A0A0E9RN91</accession>
<proteinExistence type="predicted"/>